<dbReference type="Proteomes" id="UP001378592">
    <property type="component" value="Unassembled WGS sequence"/>
</dbReference>
<dbReference type="InterPro" id="IPR029058">
    <property type="entry name" value="AB_hydrolase_fold"/>
</dbReference>
<organism evidence="3 4">
    <name type="scientific">Gryllus longicercus</name>
    <dbReference type="NCBI Taxonomy" id="2509291"/>
    <lineage>
        <taxon>Eukaryota</taxon>
        <taxon>Metazoa</taxon>
        <taxon>Ecdysozoa</taxon>
        <taxon>Arthropoda</taxon>
        <taxon>Hexapoda</taxon>
        <taxon>Insecta</taxon>
        <taxon>Pterygota</taxon>
        <taxon>Neoptera</taxon>
        <taxon>Polyneoptera</taxon>
        <taxon>Orthoptera</taxon>
        <taxon>Ensifera</taxon>
        <taxon>Gryllidea</taxon>
        <taxon>Grylloidea</taxon>
        <taxon>Gryllidae</taxon>
        <taxon>Gryllinae</taxon>
        <taxon>Gryllus</taxon>
    </lineage>
</organism>
<dbReference type="Pfam" id="PF22749">
    <property type="entry name" value="Arb2"/>
    <property type="match status" value="1"/>
</dbReference>
<feature type="domain" description="Arb2" evidence="2">
    <location>
        <begin position="10"/>
        <end position="269"/>
    </location>
</feature>
<name>A0AAN9Z8U9_9ORTH</name>
<dbReference type="GO" id="GO:0031048">
    <property type="term" value="P:regulatory ncRNA-mediated heterochromatin formation"/>
    <property type="evidence" value="ECO:0007669"/>
    <property type="project" value="TreeGrafter"/>
</dbReference>
<dbReference type="PANTHER" id="PTHR21357:SF4">
    <property type="entry name" value="FAM172 FAMILY PROTEIN HOMOLOG CG10038"/>
    <property type="match status" value="1"/>
</dbReference>
<dbReference type="SUPFAM" id="SSF53474">
    <property type="entry name" value="alpha/beta-Hydrolases"/>
    <property type="match status" value="1"/>
</dbReference>
<dbReference type="EMBL" id="JAZDUA010000154">
    <property type="protein sequence ID" value="KAK7866145.1"/>
    <property type="molecule type" value="Genomic_DNA"/>
</dbReference>
<comment type="caution">
    <text evidence="3">The sequence shown here is derived from an EMBL/GenBank/DDBJ whole genome shotgun (WGS) entry which is preliminary data.</text>
</comment>
<evidence type="ECO:0000256" key="1">
    <source>
        <dbReference type="SAM" id="MobiDB-lite"/>
    </source>
</evidence>
<reference evidence="3 4" key="1">
    <citation type="submission" date="2024-03" db="EMBL/GenBank/DDBJ databases">
        <title>The genome assembly and annotation of the cricket Gryllus longicercus Weissman &amp; Gray.</title>
        <authorList>
            <person name="Szrajer S."/>
            <person name="Gray D."/>
            <person name="Ylla G."/>
        </authorList>
    </citation>
    <scope>NUCLEOTIDE SEQUENCE [LARGE SCALE GENOMIC DNA]</scope>
    <source>
        <strain evidence="3">DAG 2021-001</strain>
        <tissue evidence="3">Whole body minus gut</tissue>
    </source>
</reference>
<dbReference type="GO" id="GO:0035197">
    <property type="term" value="F:siRNA binding"/>
    <property type="evidence" value="ECO:0007669"/>
    <property type="project" value="TreeGrafter"/>
</dbReference>
<gene>
    <name evidence="3" type="ORF">R5R35_004792</name>
</gene>
<dbReference type="InterPro" id="IPR048263">
    <property type="entry name" value="Arb2"/>
</dbReference>
<dbReference type="AlphaFoldDB" id="A0AAN9Z8U9"/>
<dbReference type="InterPro" id="IPR053858">
    <property type="entry name" value="Arb2_dom"/>
</dbReference>
<sequence length="341" mass="38498">MADGRSGSEYPDTLQGFGYGFNKDGKLRKLHPDTNELGEEGFEFNVANDQEKNQRHYEALGEVITKYVYELLETEGQLLRLEVPVSDDKVKSSDGDKNIKSFIFVSKDALSNPDRLLILIHGSGVVRAGQWARSLIINDSLKTGSQLPYIHRARELGYGIMVLNTNDNSRTIEGRHYKIKNSEDPHKHAQYVWEHYIKKAKARHLAIVAHSYGGSVVMELIKQFFDEFRKRVVAVAFTDSTHFMSRPNSKMMYYLQKVARNWVSSSAPLDTDEETSSKDVPRVSAGTPVHELTSSSCLASAFAFLEERLAEADTADIETATEALDVDLPAWRRALARLLRR</sequence>
<feature type="region of interest" description="Disordered" evidence="1">
    <location>
        <begin position="268"/>
        <end position="287"/>
    </location>
</feature>
<proteinExistence type="predicted"/>
<dbReference type="GO" id="GO:0005634">
    <property type="term" value="C:nucleus"/>
    <property type="evidence" value="ECO:0007669"/>
    <property type="project" value="TreeGrafter"/>
</dbReference>
<dbReference type="Gene3D" id="3.40.50.1820">
    <property type="entry name" value="alpha/beta hydrolase"/>
    <property type="match status" value="1"/>
</dbReference>
<dbReference type="PANTHER" id="PTHR21357">
    <property type="entry name" value="FAM172 FAMILY PROTEIN HOMOLOG CG10038"/>
    <property type="match status" value="1"/>
</dbReference>
<evidence type="ECO:0000313" key="4">
    <source>
        <dbReference type="Proteomes" id="UP001378592"/>
    </source>
</evidence>
<evidence type="ECO:0000313" key="3">
    <source>
        <dbReference type="EMBL" id="KAK7866145.1"/>
    </source>
</evidence>
<evidence type="ECO:0000259" key="2">
    <source>
        <dbReference type="Pfam" id="PF22749"/>
    </source>
</evidence>
<keyword evidence="4" id="KW-1185">Reference proteome</keyword>
<accession>A0AAN9Z8U9</accession>
<protein>
    <recommendedName>
        <fullName evidence="2">Arb2 domain-containing protein</fullName>
    </recommendedName>
</protein>